<name>A0A6A4RGR5_SCOMX</name>
<feature type="non-terminal residue" evidence="2">
    <location>
        <position position="59"/>
    </location>
</feature>
<dbReference type="PROSITE" id="PS51257">
    <property type="entry name" value="PROKAR_LIPOPROTEIN"/>
    <property type="match status" value="1"/>
</dbReference>
<evidence type="ECO:0000313" key="3">
    <source>
        <dbReference type="Proteomes" id="UP000438429"/>
    </source>
</evidence>
<evidence type="ECO:0000313" key="2">
    <source>
        <dbReference type="EMBL" id="KAF0021686.1"/>
    </source>
</evidence>
<organism evidence="2 3">
    <name type="scientific">Scophthalmus maximus</name>
    <name type="common">Turbot</name>
    <name type="synonym">Psetta maxima</name>
    <dbReference type="NCBI Taxonomy" id="52904"/>
    <lineage>
        <taxon>Eukaryota</taxon>
        <taxon>Metazoa</taxon>
        <taxon>Chordata</taxon>
        <taxon>Craniata</taxon>
        <taxon>Vertebrata</taxon>
        <taxon>Euteleostomi</taxon>
        <taxon>Actinopterygii</taxon>
        <taxon>Neopterygii</taxon>
        <taxon>Teleostei</taxon>
        <taxon>Neoteleostei</taxon>
        <taxon>Acanthomorphata</taxon>
        <taxon>Carangaria</taxon>
        <taxon>Pleuronectiformes</taxon>
        <taxon>Pleuronectoidei</taxon>
        <taxon>Scophthalmidae</taxon>
        <taxon>Scophthalmus</taxon>
    </lineage>
</organism>
<dbReference type="Proteomes" id="UP000438429">
    <property type="component" value="Unassembled WGS sequence"/>
</dbReference>
<gene>
    <name evidence="2" type="ORF">F2P81_026061</name>
</gene>
<dbReference type="AlphaFoldDB" id="A0A6A4RGR5"/>
<evidence type="ECO:0000259" key="1">
    <source>
        <dbReference type="Pfam" id="PF22964"/>
    </source>
</evidence>
<dbReference type="Pfam" id="PF22964">
    <property type="entry name" value="ZER1-like_2nd"/>
    <property type="match status" value="1"/>
</dbReference>
<protein>
    <recommendedName>
        <fullName evidence="1">Protein zer-1 homolog-like C-terminal domain-containing protein</fullName>
    </recommendedName>
</protein>
<sequence length="59" mass="6434">MVVLGMKNHPATLNVQLAASACVFNLTKQDLAAGMPVRLLSTVTQLLLEAMRTFPNHQQ</sequence>
<proteinExistence type="predicted"/>
<reference evidence="2 3" key="1">
    <citation type="submission" date="2019-06" db="EMBL/GenBank/DDBJ databases">
        <title>Draft genomes of female and male turbot (Scophthalmus maximus).</title>
        <authorList>
            <person name="Xu H."/>
            <person name="Xu X.-W."/>
            <person name="Shao C."/>
            <person name="Chen S."/>
        </authorList>
    </citation>
    <scope>NUCLEOTIDE SEQUENCE [LARGE SCALE GENOMIC DNA]</scope>
    <source>
        <strain evidence="2">Ysfricsl-2016a</strain>
        <tissue evidence="2">Blood</tissue>
    </source>
</reference>
<accession>A0A6A4RGR5</accession>
<dbReference type="InterPro" id="IPR055142">
    <property type="entry name" value="ZER1-like_C"/>
</dbReference>
<feature type="domain" description="Protein zer-1 homolog-like C-terminal" evidence="1">
    <location>
        <begin position="5"/>
        <end position="59"/>
    </location>
</feature>
<dbReference type="EMBL" id="VEVO01003040">
    <property type="protein sequence ID" value="KAF0021686.1"/>
    <property type="molecule type" value="Genomic_DNA"/>
</dbReference>
<comment type="caution">
    <text evidence="2">The sequence shown here is derived from an EMBL/GenBank/DDBJ whole genome shotgun (WGS) entry which is preliminary data.</text>
</comment>